<comment type="caution">
    <text evidence="1">The sequence shown here is derived from an EMBL/GenBank/DDBJ whole genome shotgun (WGS) entry which is preliminary data.</text>
</comment>
<name>A0AAV7F755_ARIFI</name>
<dbReference type="AlphaFoldDB" id="A0AAV7F755"/>
<organism evidence="1 2">
    <name type="scientific">Aristolochia fimbriata</name>
    <name type="common">White veined hardy Dutchman's pipe vine</name>
    <dbReference type="NCBI Taxonomy" id="158543"/>
    <lineage>
        <taxon>Eukaryota</taxon>
        <taxon>Viridiplantae</taxon>
        <taxon>Streptophyta</taxon>
        <taxon>Embryophyta</taxon>
        <taxon>Tracheophyta</taxon>
        <taxon>Spermatophyta</taxon>
        <taxon>Magnoliopsida</taxon>
        <taxon>Magnoliidae</taxon>
        <taxon>Piperales</taxon>
        <taxon>Aristolochiaceae</taxon>
        <taxon>Aristolochia</taxon>
    </lineage>
</organism>
<accession>A0AAV7F755</accession>
<proteinExistence type="predicted"/>
<protein>
    <submittedName>
        <fullName evidence="1">Uncharacterized protein</fullName>
    </submittedName>
</protein>
<evidence type="ECO:0000313" key="1">
    <source>
        <dbReference type="EMBL" id="KAG9455671.1"/>
    </source>
</evidence>
<evidence type="ECO:0000313" key="2">
    <source>
        <dbReference type="Proteomes" id="UP000825729"/>
    </source>
</evidence>
<gene>
    <name evidence="1" type="ORF">H6P81_000179</name>
</gene>
<reference evidence="1 2" key="1">
    <citation type="submission" date="2021-07" db="EMBL/GenBank/DDBJ databases">
        <title>The Aristolochia fimbriata genome: insights into angiosperm evolution, floral development and chemical biosynthesis.</title>
        <authorList>
            <person name="Jiao Y."/>
        </authorList>
    </citation>
    <scope>NUCLEOTIDE SEQUENCE [LARGE SCALE GENOMIC DNA]</scope>
    <source>
        <strain evidence="1">IBCAS-2021</strain>
        <tissue evidence="1">Leaf</tissue>
    </source>
</reference>
<dbReference type="EMBL" id="JAINDJ010000002">
    <property type="protein sequence ID" value="KAG9455671.1"/>
    <property type="molecule type" value="Genomic_DNA"/>
</dbReference>
<dbReference type="Proteomes" id="UP000825729">
    <property type="component" value="Unassembled WGS sequence"/>
</dbReference>
<keyword evidence="2" id="KW-1185">Reference proteome</keyword>
<sequence length="524" mass="60913">MMEGHPCDPASTNWTFGFFEEVHHEELEDQNGYFFRLDAKTGVPMRKEFPLIINLGNWFNVGFSSNGYLFYRSCVNPYAIDRADRSPSPYRCCVANYFTKQTMVIPSPPERIGDIHYSVVGLGMTWFDNIIYSQVPPSSSSSSSSSSSCFSDHCCWKLVAVLRSHRTQNGKRVRRSFGEEGFVKVGTFDPQTGAWTTEPAKFSDGFKHFKRDYPEFFYLYSRPLCVGDEALYWVHYWKETSPYGPLYTRHPENNIWCRHPPITRKGDRVSDDGYFEWKHCDEVSKKVSDPDPYLEFIYRPPCLVKLCLKTNMFQIVPMPLPDKRNVGLLRQSSKEGGQGQGRPQISYCHLCPVMGLRVWDLIEEEEEEEEGEEASSSCNSTTSTSDKYYWLQTYRIRAEEIDLNHKFGNAYAEEEFCWEDCISLHVFDEELHRIVFTVTGCSVYVVCFDFEEKKTVSVYHCLKHRPDYWVPLSFLEVDPTIPPAQVAKSWMKLEKAPYLYEEKLQEHQRFVGEEGGCTSNWLQQ</sequence>